<proteinExistence type="predicted"/>
<gene>
    <name evidence="1" type="ORF">LOK49_LG03G01145</name>
</gene>
<organism evidence="1 2">
    <name type="scientific">Camellia lanceoleosa</name>
    <dbReference type="NCBI Taxonomy" id="1840588"/>
    <lineage>
        <taxon>Eukaryota</taxon>
        <taxon>Viridiplantae</taxon>
        <taxon>Streptophyta</taxon>
        <taxon>Embryophyta</taxon>
        <taxon>Tracheophyta</taxon>
        <taxon>Spermatophyta</taxon>
        <taxon>Magnoliopsida</taxon>
        <taxon>eudicotyledons</taxon>
        <taxon>Gunneridae</taxon>
        <taxon>Pentapetalae</taxon>
        <taxon>asterids</taxon>
        <taxon>Ericales</taxon>
        <taxon>Theaceae</taxon>
        <taxon>Camellia</taxon>
    </lineage>
</organism>
<evidence type="ECO:0000313" key="2">
    <source>
        <dbReference type="Proteomes" id="UP001060215"/>
    </source>
</evidence>
<reference evidence="1 2" key="1">
    <citation type="journal article" date="2022" name="Plant J.">
        <title>Chromosome-level genome of Camellia lanceoleosa provides a valuable resource for understanding genome evolution and self-incompatibility.</title>
        <authorList>
            <person name="Gong W."/>
            <person name="Xiao S."/>
            <person name="Wang L."/>
            <person name="Liao Z."/>
            <person name="Chang Y."/>
            <person name="Mo W."/>
            <person name="Hu G."/>
            <person name="Li W."/>
            <person name="Zhao G."/>
            <person name="Zhu H."/>
            <person name="Hu X."/>
            <person name="Ji K."/>
            <person name="Xiang X."/>
            <person name="Song Q."/>
            <person name="Yuan D."/>
            <person name="Jin S."/>
            <person name="Zhang L."/>
        </authorList>
    </citation>
    <scope>NUCLEOTIDE SEQUENCE [LARGE SCALE GENOMIC DNA]</scope>
    <source>
        <strain evidence="1">SQ_2022a</strain>
    </source>
</reference>
<accession>A0ACC0ICD3</accession>
<dbReference type="EMBL" id="CM045763">
    <property type="protein sequence ID" value="KAI8022648.1"/>
    <property type="molecule type" value="Genomic_DNA"/>
</dbReference>
<keyword evidence="2" id="KW-1185">Reference proteome</keyword>
<name>A0ACC0ICD3_9ERIC</name>
<sequence>MSFPRCAQNKSTYPNFFGSSGSGGTQPGKVSGLSNWIRHWWDVEEWVVKASVLQLCHLWVGRWWRRQAVEVRPRGDRALRFSSLSKGEAYSSAVDS</sequence>
<comment type="caution">
    <text evidence="1">The sequence shown here is derived from an EMBL/GenBank/DDBJ whole genome shotgun (WGS) entry which is preliminary data.</text>
</comment>
<evidence type="ECO:0000313" key="1">
    <source>
        <dbReference type="EMBL" id="KAI8022648.1"/>
    </source>
</evidence>
<dbReference type="Proteomes" id="UP001060215">
    <property type="component" value="Chromosome 6"/>
</dbReference>
<protein>
    <submittedName>
        <fullName evidence="1">Uncharacterized protein</fullName>
    </submittedName>
</protein>